<evidence type="ECO:0000256" key="8">
    <source>
        <dbReference type="ARBA" id="ARBA00048793"/>
    </source>
</evidence>
<evidence type="ECO:0000313" key="12">
    <source>
        <dbReference type="EMBL" id="EIC01719.1"/>
    </source>
</evidence>
<dbReference type="OrthoDB" id="9793586at2"/>
<comment type="catalytic activity">
    <reaction evidence="8 9">
        <text>(R)-pantoate + NADP(+) = 2-dehydropantoate + NADPH + H(+)</text>
        <dbReference type="Rhea" id="RHEA:16233"/>
        <dbReference type="ChEBI" id="CHEBI:11561"/>
        <dbReference type="ChEBI" id="CHEBI:15378"/>
        <dbReference type="ChEBI" id="CHEBI:15980"/>
        <dbReference type="ChEBI" id="CHEBI:57783"/>
        <dbReference type="ChEBI" id="CHEBI:58349"/>
        <dbReference type="EC" id="1.1.1.169"/>
    </reaction>
</comment>
<dbReference type="eggNOG" id="COG1893">
    <property type="taxonomic scope" value="Bacteria"/>
</dbReference>
<evidence type="ECO:0000313" key="13">
    <source>
        <dbReference type="Proteomes" id="UP000003571"/>
    </source>
</evidence>
<keyword evidence="6 9" id="KW-0560">Oxidoreductase</keyword>
<dbReference type="GO" id="GO:0008677">
    <property type="term" value="F:2-dehydropantoate 2-reductase activity"/>
    <property type="evidence" value="ECO:0007669"/>
    <property type="project" value="UniProtKB-EC"/>
</dbReference>
<evidence type="ECO:0000256" key="9">
    <source>
        <dbReference type="RuleBase" id="RU362068"/>
    </source>
</evidence>
<dbReference type="Proteomes" id="UP000003571">
    <property type="component" value="Unassembled WGS sequence"/>
</dbReference>
<dbReference type="SUPFAM" id="SSF51735">
    <property type="entry name" value="NAD(P)-binding Rossmann-fold domains"/>
    <property type="match status" value="1"/>
</dbReference>
<reference evidence="12 13" key="1">
    <citation type="submission" date="2011-09" db="EMBL/GenBank/DDBJ databases">
        <title>The draft genome of Treponema saccharophilum DSM 2985.</title>
        <authorList>
            <consortium name="US DOE Joint Genome Institute (JGI-PGF)"/>
            <person name="Lucas S."/>
            <person name="Copeland A."/>
            <person name="Lapidus A."/>
            <person name="Glavina del Rio T."/>
            <person name="Dalin E."/>
            <person name="Tice H."/>
            <person name="Bruce D."/>
            <person name="Goodwin L."/>
            <person name="Pitluck S."/>
            <person name="Peters L."/>
            <person name="Kyrpides N."/>
            <person name="Mavromatis K."/>
            <person name="Ivanova N."/>
            <person name="Markowitz V."/>
            <person name="Cheng J.-F."/>
            <person name="Hugenholtz P."/>
            <person name="Woyke T."/>
            <person name="Wu D."/>
            <person name="Gronow S."/>
            <person name="Wellnitz S."/>
            <person name="Brambilla E."/>
            <person name="Klenk H.-P."/>
            <person name="Eisen J.A."/>
        </authorList>
    </citation>
    <scope>NUCLEOTIDE SEQUENCE [LARGE SCALE GENOMIC DNA]</scope>
    <source>
        <strain evidence="12 13">DSM 2985</strain>
    </source>
</reference>
<dbReference type="InterPro" id="IPR013332">
    <property type="entry name" value="KPR_N"/>
</dbReference>
<evidence type="ECO:0000256" key="1">
    <source>
        <dbReference type="ARBA" id="ARBA00004994"/>
    </source>
</evidence>
<accession>H7EKZ4</accession>
<evidence type="ECO:0000256" key="7">
    <source>
        <dbReference type="ARBA" id="ARBA00032024"/>
    </source>
</evidence>
<feature type="domain" description="Ketopantoate reductase C-terminal" evidence="11">
    <location>
        <begin position="176"/>
        <end position="297"/>
    </location>
</feature>
<proteinExistence type="inferred from homology"/>
<dbReference type="RefSeq" id="WP_002704451.1">
    <property type="nucleotide sequence ID" value="NZ_AGRW01000047.1"/>
</dbReference>
<dbReference type="NCBIfam" id="TIGR00745">
    <property type="entry name" value="apbA_panE"/>
    <property type="match status" value="1"/>
</dbReference>
<evidence type="ECO:0000256" key="5">
    <source>
        <dbReference type="ARBA" id="ARBA00022857"/>
    </source>
</evidence>
<dbReference type="UniPathway" id="UPA00028">
    <property type="reaction ID" value="UER00004"/>
</dbReference>
<evidence type="ECO:0000259" key="11">
    <source>
        <dbReference type="Pfam" id="PF08546"/>
    </source>
</evidence>
<dbReference type="AlphaFoldDB" id="H7EKZ4"/>
<gene>
    <name evidence="12" type="ORF">TresaDRAFT_1008</name>
</gene>
<dbReference type="Gene3D" id="3.40.50.720">
    <property type="entry name" value="NAD(P)-binding Rossmann-like Domain"/>
    <property type="match status" value="1"/>
</dbReference>
<comment type="similarity">
    <text evidence="2 9">Belongs to the ketopantoate reductase family.</text>
</comment>
<dbReference type="GO" id="GO:0015940">
    <property type="term" value="P:pantothenate biosynthetic process"/>
    <property type="evidence" value="ECO:0007669"/>
    <property type="project" value="UniProtKB-UniPathway"/>
</dbReference>
<protein>
    <recommendedName>
        <fullName evidence="4 9">2-dehydropantoate 2-reductase</fullName>
        <ecNumber evidence="3 9">1.1.1.169</ecNumber>
    </recommendedName>
    <alternativeName>
        <fullName evidence="7 9">Ketopantoate reductase</fullName>
    </alternativeName>
</protein>
<comment type="pathway">
    <text evidence="1 9">Cofactor biosynthesis; (R)-pantothenate biosynthesis; (R)-pantoate from 3-methyl-2-oxobutanoate: step 2/2.</text>
</comment>
<evidence type="ECO:0000256" key="3">
    <source>
        <dbReference type="ARBA" id="ARBA00013014"/>
    </source>
</evidence>
<evidence type="ECO:0000256" key="2">
    <source>
        <dbReference type="ARBA" id="ARBA00007870"/>
    </source>
</evidence>
<dbReference type="InterPro" id="IPR008927">
    <property type="entry name" value="6-PGluconate_DH-like_C_sf"/>
</dbReference>
<dbReference type="PANTHER" id="PTHR21708">
    <property type="entry name" value="PROBABLE 2-DEHYDROPANTOATE 2-REDUCTASE"/>
    <property type="match status" value="1"/>
</dbReference>
<name>H7EKZ4_9SPIR</name>
<comment type="caution">
    <text evidence="12">The sequence shown here is derived from an EMBL/GenBank/DDBJ whole genome shotgun (WGS) entry which is preliminary data.</text>
</comment>
<evidence type="ECO:0000259" key="10">
    <source>
        <dbReference type="Pfam" id="PF02558"/>
    </source>
</evidence>
<organism evidence="12 13">
    <name type="scientific">Treponema saccharophilum DSM 2985</name>
    <dbReference type="NCBI Taxonomy" id="907348"/>
    <lineage>
        <taxon>Bacteria</taxon>
        <taxon>Pseudomonadati</taxon>
        <taxon>Spirochaetota</taxon>
        <taxon>Spirochaetia</taxon>
        <taxon>Spirochaetales</taxon>
        <taxon>Treponemataceae</taxon>
        <taxon>Treponema</taxon>
    </lineage>
</organism>
<dbReference type="EC" id="1.1.1.169" evidence="3 9"/>
<dbReference type="Pfam" id="PF08546">
    <property type="entry name" value="ApbA_C"/>
    <property type="match status" value="1"/>
</dbReference>
<dbReference type="InterPro" id="IPR051402">
    <property type="entry name" value="KPR-Related"/>
</dbReference>
<dbReference type="Gene3D" id="1.10.1040.10">
    <property type="entry name" value="N-(1-d-carboxylethyl)-l-norvaline Dehydrogenase, domain 2"/>
    <property type="match status" value="1"/>
</dbReference>
<sequence>MEIRKVAVVGVGAVGAVLASKLSDFLGKENVQCIADGERLERYRRDGIFLNGKKLDLTFVASADADEAGLVIIATKNGQLGEAIPMVRRAVGRNTMILSVLNGIQSEREIADAYGKDRVLYGFVISLNSIHEGRNIECTDFGTVVFGEEDNARTERTDALSHLLENSGMRFSNPDDIHLAQWRKFLINTVFNTISALTRSPYGAFRFEPQRNLARAAGKEVVAVANAEGIALSESMVEDAIEMMCGHDPHGKTSMLQDMEAGRKSENGWFCGTIARLARRHGIPTPLCDFLWNLVEASELARTI</sequence>
<feature type="domain" description="Ketopantoate reductase N-terminal" evidence="10">
    <location>
        <begin position="6"/>
        <end position="148"/>
    </location>
</feature>
<dbReference type="EMBL" id="AGRW01000047">
    <property type="protein sequence ID" value="EIC01719.1"/>
    <property type="molecule type" value="Genomic_DNA"/>
</dbReference>
<keyword evidence="13" id="KW-1185">Reference proteome</keyword>
<evidence type="ECO:0000256" key="6">
    <source>
        <dbReference type="ARBA" id="ARBA00023002"/>
    </source>
</evidence>
<dbReference type="InterPro" id="IPR036291">
    <property type="entry name" value="NAD(P)-bd_dom_sf"/>
</dbReference>
<dbReference type="GO" id="GO:0005737">
    <property type="term" value="C:cytoplasm"/>
    <property type="evidence" value="ECO:0007669"/>
    <property type="project" value="TreeGrafter"/>
</dbReference>
<dbReference type="InterPro" id="IPR013328">
    <property type="entry name" value="6PGD_dom2"/>
</dbReference>
<evidence type="ECO:0000256" key="4">
    <source>
        <dbReference type="ARBA" id="ARBA00019465"/>
    </source>
</evidence>
<keyword evidence="9" id="KW-0566">Pantothenate biosynthesis</keyword>
<dbReference type="PATRIC" id="fig|907348.3.peg.1574"/>
<dbReference type="FunFam" id="1.10.1040.10:FF:000017">
    <property type="entry name" value="2-dehydropantoate 2-reductase"/>
    <property type="match status" value="1"/>
</dbReference>
<keyword evidence="5 9" id="KW-0521">NADP</keyword>
<dbReference type="PANTHER" id="PTHR21708:SF26">
    <property type="entry name" value="2-DEHYDROPANTOATE 2-REDUCTASE"/>
    <property type="match status" value="1"/>
</dbReference>
<dbReference type="STRING" id="907348.TresaDRAFT_1008"/>
<dbReference type="SUPFAM" id="SSF48179">
    <property type="entry name" value="6-phosphogluconate dehydrogenase C-terminal domain-like"/>
    <property type="match status" value="1"/>
</dbReference>
<dbReference type="InterPro" id="IPR003710">
    <property type="entry name" value="ApbA"/>
</dbReference>
<comment type="function">
    <text evidence="9">Catalyzes the NADPH-dependent reduction of ketopantoate into pantoic acid.</text>
</comment>
<dbReference type="Pfam" id="PF02558">
    <property type="entry name" value="ApbA"/>
    <property type="match status" value="1"/>
</dbReference>
<dbReference type="InterPro" id="IPR013752">
    <property type="entry name" value="KPA_reductase"/>
</dbReference>